<dbReference type="PANTHER" id="PTHR22255:SF1">
    <property type="entry name" value="LD32918P"/>
    <property type="match status" value="1"/>
</dbReference>
<dbReference type="InterPro" id="IPR055472">
    <property type="entry name" value="DUF7044"/>
</dbReference>
<evidence type="ECO:0000259" key="3">
    <source>
        <dbReference type="Pfam" id="PF23069"/>
    </source>
</evidence>
<dbReference type="Pfam" id="PF23069">
    <property type="entry name" value="DUF7042"/>
    <property type="match status" value="2"/>
</dbReference>
<sequence>MATHLLDLRWLLLFLYIFTSSRCNAACTFPDWYHGEFYSYEEGKNKVTQINANNWGDYTCEDIQTFSETINKAINASNAIILVKAKNCYSCIYVMYRTVNILQYKVTSCTPSVIKIGDSAFCEIKMPQLASQLTTMYLLKPKKVSCKTTFEGMYHFTYEKEEGAGGICSSPKNVIKACQEPGSAYVDNQVFLMSYGRCQDNIYTEDKQIRYQCMGSWVNDEGYLLAGISNVVANEERERFKCLLTNKDQNPRENKRKWVKSRFSECRTLKNIYSGHERLELVPMPPATKLVQPSCNLPRNLTGTWFHVAEFQSDVKINDTHIYFKTHIDKFTYEEQYYSCQQTLGTRYLMSKIVVGKCEIDFVCFDIQPRHHSIVRFRVGKPNRLAPNELDSNFLMKKFRQSCTWQAFVMNRDDFNWKYDYFIFNPPTPVPCPIGGRYSFIQTGFTNEYYTTRIRGITDKPRVQVDCRNVQSEAKSCTQDMTKFEIDVEYCETVDYRGRPIGEYDEPDNILKCVGYWMEDLRSYLITYDDEDAISNFRCWVYERLSWTSLIMSRAANAKCKREQTAHSASGDGSTLRVELTESERLYDDCPQRFDHGFDPYRKPNTIYILNRSVKNKATILAIILVFCSILTNFSIF</sequence>
<evidence type="ECO:0000259" key="4">
    <source>
        <dbReference type="Pfam" id="PF23070"/>
    </source>
</evidence>
<protein>
    <submittedName>
        <fullName evidence="6">Uncharacterized protein</fullName>
    </submittedName>
</protein>
<dbReference type="GO" id="GO:0042060">
    <property type="term" value="P:wound healing"/>
    <property type="evidence" value="ECO:0007669"/>
    <property type="project" value="TreeGrafter"/>
</dbReference>
<dbReference type="EMBL" id="OX597832">
    <property type="protein sequence ID" value="CAI9736549.1"/>
    <property type="molecule type" value="Genomic_DNA"/>
</dbReference>
<evidence type="ECO:0000313" key="7">
    <source>
        <dbReference type="Proteomes" id="UP001162480"/>
    </source>
</evidence>
<evidence type="ECO:0000256" key="1">
    <source>
        <dbReference type="SAM" id="Phobius"/>
    </source>
</evidence>
<feature type="domain" description="DUF7044" evidence="5">
    <location>
        <begin position="26"/>
        <end position="112"/>
    </location>
</feature>
<dbReference type="PANTHER" id="PTHR22255">
    <property type="entry name" value="LP06548P"/>
    <property type="match status" value="1"/>
</dbReference>
<dbReference type="Pfam" id="PF23070">
    <property type="entry name" value="DUF7043"/>
    <property type="match status" value="1"/>
</dbReference>
<feature type="signal peptide" evidence="2">
    <location>
        <begin position="1"/>
        <end position="25"/>
    </location>
</feature>
<dbReference type="InterPro" id="IPR055470">
    <property type="entry name" value="DUF7042"/>
</dbReference>
<keyword evidence="1" id="KW-0812">Transmembrane</keyword>
<feature type="chain" id="PRO_5041311613" evidence="2">
    <location>
        <begin position="26"/>
        <end position="637"/>
    </location>
</feature>
<feature type="transmembrane region" description="Helical" evidence="1">
    <location>
        <begin position="618"/>
        <end position="636"/>
    </location>
</feature>
<proteinExistence type="predicted"/>
<keyword evidence="2" id="KW-0732">Signal</keyword>
<dbReference type="Pfam" id="PF23071">
    <property type="entry name" value="DUF7044"/>
    <property type="match status" value="1"/>
</dbReference>
<feature type="domain" description="DUF7042" evidence="3">
    <location>
        <begin position="145"/>
        <end position="281"/>
    </location>
</feature>
<evidence type="ECO:0000313" key="6">
    <source>
        <dbReference type="EMBL" id="CAI9736549.1"/>
    </source>
</evidence>
<dbReference type="InterPro" id="IPR055471">
    <property type="entry name" value="DUF7043"/>
</dbReference>
<keyword evidence="1" id="KW-0472">Membrane</keyword>
<name>A0AA36FGR8_OCTVU</name>
<dbReference type="Proteomes" id="UP001162480">
    <property type="component" value="Chromosome 19"/>
</dbReference>
<gene>
    <name evidence="6" type="ORF">OCTVUL_1B005639</name>
</gene>
<organism evidence="6 7">
    <name type="scientific">Octopus vulgaris</name>
    <name type="common">Common octopus</name>
    <dbReference type="NCBI Taxonomy" id="6645"/>
    <lineage>
        <taxon>Eukaryota</taxon>
        <taxon>Metazoa</taxon>
        <taxon>Spiralia</taxon>
        <taxon>Lophotrochozoa</taxon>
        <taxon>Mollusca</taxon>
        <taxon>Cephalopoda</taxon>
        <taxon>Coleoidea</taxon>
        <taxon>Octopodiformes</taxon>
        <taxon>Octopoda</taxon>
        <taxon>Incirrata</taxon>
        <taxon>Octopodidae</taxon>
        <taxon>Octopus</taxon>
    </lineage>
</organism>
<keyword evidence="1" id="KW-1133">Transmembrane helix</keyword>
<keyword evidence="7" id="KW-1185">Reference proteome</keyword>
<reference evidence="6" key="1">
    <citation type="submission" date="2023-08" db="EMBL/GenBank/DDBJ databases">
        <authorList>
            <person name="Alioto T."/>
            <person name="Alioto T."/>
            <person name="Gomez Garrido J."/>
        </authorList>
    </citation>
    <scope>NUCLEOTIDE SEQUENCE</scope>
</reference>
<feature type="domain" description="DUF7043" evidence="4">
    <location>
        <begin position="292"/>
        <end position="384"/>
    </location>
</feature>
<evidence type="ECO:0000259" key="5">
    <source>
        <dbReference type="Pfam" id="PF23071"/>
    </source>
</evidence>
<feature type="domain" description="DUF7042" evidence="3">
    <location>
        <begin position="429"/>
        <end position="570"/>
    </location>
</feature>
<evidence type="ECO:0000256" key="2">
    <source>
        <dbReference type="SAM" id="SignalP"/>
    </source>
</evidence>
<dbReference type="AlphaFoldDB" id="A0AA36FGR8"/>
<accession>A0AA36FGR8</accession>